<proteinExistence type="predicted"/>
<name>A0A7V9W562_9GAMM</name>
<protein>
    <submittedName>
        <fullName evidence="2">Uncharacterized protein</fullName>
    </submittedName>
</protein>
<organism evidence="2 4">
    <name type="scientific">Billgrantia kenyensis</name>
    <dbReference type="NCBI Taxonomy" id="321266"/>
    <lineage>
        <taxon>Bacteria</taxon>
        <taxon>Pseudomonadati</taxon>
        <taxon>Pseudomonadota</taxon>
        <taxon>Gammaproteobacteria</taxon>
        <taxon>Oceanospirillales</taxon>
        <taxon>Halomonadaceae</taxon>
        <taxon>Billgrantia</taxon>
    </lineage>
</organism>
<evidence type="ECO:0000313" key="3">
    <source>
        <dbReference type="EMBL" id="MCG6663932.1"/>
    </source>
</evidence>
<keyword evidence="5" id="KW-1185">Reference proteome</keyword>
<sequence>MKYKKIFALAFIVLVTPSVIWAENLPIGEDFQGSWAESYAKCEGDTKLIVSEDGINLIDKGVVTKVKEYDTAYSCYGGSKSDGTVICVLVYSEELDLIDIDTRNGSATPQRYTEDEGSEGFSLENVQLVRCD</sequence>
<dbReference type="EMBL" id="JABFUB010000049">
    <property type="protein sequence ID" value="MCG6663932.1"/>
    <property type="molecule type" value="Genomic_DNA"/>
</dbReference>
<dbReference type="Proteomes" id="UP000814353">
    <property type="component" value="Unassembled WGS sequence"/>
</dbReference>
<dbReference type="Proteomes" id="UP000518091">
    <property type="component" value="Unassembled WGS sequence"/>
</dbReference>
<comment type="caution">
    <text evidence="2">The sequence shown here is derived from an EMBL/GenBank/DDBJ whole genome shotgun (WGS) entry which is preliminary data.</text>
</comment>
<feature type="chain" id="PRO_5030758935" evidence="1">
    <location>
        <begin position="23"/>
        <end position="132"/>
    </location>
</feature>
<accession>A0A7V9W562</accession>
<reference evidence="2 4" key="2">
    <citation type="submission" date="2020-07" db="EMBL/GenBank/DDBJ databases">
        <title>Identification of Halomonas strains.</title>
        <authorList>
            <person name="Xiao Z."/>
            <person name="Shen J."/>
        </authorList>
    </citation>
    <scope>NUCLEOTIDE SEQUENCE [LARGE SCALE GENOMIC DNA]</scope>
    <source>
        <strain evidence="2 4">DSM 17331</strain>
    </source>
</reference>
<dbReference type="EMBL" id="JACEFT010000069">
    <property type="protein sequence ID" value="MBA2781264.1"/>
    <property type="molecule type" value="Genomic_DNA"/>
</dbReference>
<evidence type="ECO:0000313" key="5">
    <source>
        <dbReference type="Proteomes" id="UP000814353"/>
    </source>
</evidence>
<evidence type="ECO:0000313" key="2">
    <source>
        <dbReference type="EMBL" id="MBA2781264.1"/>
    </source>
</evidence>
<dbReference type="RefSeq" id="WP_181517131.1">
    <property type="nucleotide sequence ID" value="NZ_JABFUB010000049.1"/>
</dbReference>
<feature type="signal peptide" evidence="1">
    <location>
        <begin position="1"/>
        <end position="22"/>
    </location>
</feature>
<gene>
    <name evidence="2" type="ORF">H1D44_20575</name>
    <name evidence="3" type="ORF">HOP48_20665</name>
</gene>
<dbReference type="AlphaFoldDB" id="A0A7V9W562"/>
<evidence type="ECO:0000313" key="4">
    <source>
        <dbReference type="Proteomes" id="UP000518091"/>
    </source>
</evidence>
<evidence type="ECO:0000256" key="1">
    <source>
        <dbReference type="SAM" id="SignalP"/>
    </source>
</evidence>
<reference evidence="3 5" key="1">
    <citation type="submission" date="2020-05" db="EMBL/GenBank/DDBJ databases">
        <title>Comparative genomic analysis of denitrifying bacteria from Halomonas genus.</title>
        <authorList>
            <person name="Wang L."/>
            <person name="Shao Z."/>
        </authorList>
    </citation>
    <scope>NUCLEOTIDE SEQUENCE [LARGE SCALE GENOMIC DNA]</scope>
    <source>
        <strain evidence="3 5">DSM 17331</strain>
    </source>
</reference>
<keyword evidence="1" id="KW-0732">Signal</keyword>